<reference evidence="9" key="1">
    <citation type="journal article" date="2014" name="Int. J. Syst. Evol. Microbiol.">
        <title>Complete genome sequence of Corynebacterium casei LMG S-19264T (=DSM 44701T), isolated from a smear-ripened cheese.</title>
        <authorList>
            <consortium name="US DOE Joint Genome Institute (JGI-PGF)"/>
            <person name="Walter F."/>
            <person name="Albersmeier A."/>
            <person name="Kalinowski J."/>
            <person name="Ruckert C."/>
        </authorList>
    </citation>
    <scope>NUCLEOTIDE SEQUENCE</scope>
    <source>
        <strain evidence="9">JCM 3131</strain>
    </source>
</reference>
<keyword evidence="2" id="KW-0285">Flavoprotein</keyword>
<dbReference type="SUPFAM" id="SSF51905">
    <property type="entry name" value="FAD/NAD(P)-binding domain"/>
    <property type="match status" value="1"/>
</dbReference>
<evidence type="ECO:0000313" key="9">
    <source>
        <dbReference type="EMBL" id="GGQ72941.1"/>
    </source>
</evidence>
<evidence type="ECO:0000256" key="4">
    <source>
        <dbReference type="ARBA" id="ARBA00022857"/>
    </source>
</evidence>
<evidence type="ECO:0000256" key="7">
    <source>
        <dbReference type="SAM" id="Phobius"/>
    </source>
</evidence>
<dbReference type="Proteomes" id="UP000620156">
    <property type="component" value="Unassembled WGS sequence"/>
</dbReference>
<evidence type="ECO:0000256" key="2">
    <source>
        <dbReference type="ARBA" id="ARBA00022630"/>
    </source>
</evidence>
<comment type="caution">
    <text evidence="9">The sequence shown here is derived from an EMBL/GenBank/DDBJ whole genome shotgun (WGS) entry which is preliminary data.</text>
</comment>
<keyword evidence="4" id="KW-0521">NADP</keyword>
<dbReference type="PANTHER" id="PTHR46028:SF2">
    <property type="entry name" value="KYNURENINE 3-MONOOXYGENASE"/>
    <property type="match status" value="1"/>
</dbReference>
<keyword evidence="7" id="KW-1133">Transmembrane helix</keyword>
<evidence type="ECO:0000256" key="6">
    <source>
        <dbReference type="ARBA" id="ARBA00023033"/>
    </source>
</evidence>
<dbReference type="Gene3D" id="3.50.50.60">
    <property type="entry name" value="FAD/NAD(P)-binding domain"/>
    <property type="match status" value="1"/>
</dbReference>
<organism evidence="9 10">
    <name type="scientific">Streptomyces ruber</name>
    <dbReference type="NCBI Taxonomy" id="83378"/>
    <lineage>
        <taxon>Bacteria</taxon>
        <taxon>Bacillati</taxon>
        <taxon>Actinomycetota</taxon>
        <taxon>Actinomycetes</taxon>
        <taxon>Kitasatosporales</taxon>
        <taxon>Streptomycetaceae</taxon>
        <taxon>Streptomyces</taxon>
    </lineage>
</organism>
<evidence type="ECO:0000259" key="8">
    <source>
        <dbReference type="Pfam" id="PF01494"/>
    </source>
</evidence>
<protein>
    <submittedName>
        <fullName evidence="9">Kynurenine 3-monooxygenase</fullName>
    </submittedName>
</protein>
<feature type="domain" description="FAD-binding" evidence="8">
    <location>
        <begin position="12"/>
        <end position="344"/>
    </location>
</feature>
<proteinExistence type="predicted"/>
<dbReference type="PANTHER" id="PTHR46028">
    <property type="entry name" value="KYNURENINE 3-MONOOXYGENASE"/>
    <property type="match status" value="1"/>
</dbReference>
<keyword evidence="6" id="KW-0503">Monooxygenase</keyword>
<keyword evidence="7" id="KW-0472">Membrane</keyword>
<dbReference type="GO" id="GO:0071949">
    <property type="term" value="F:FAD binding"/>
    <property type="evidence" value="ECO:0007669"/>
    <property type="project" value="InterPro"/>
</dbReference>
<comment type="cofactor">
    <cofactor evidence="1">
        <name>FAD</name>
        <dbReference type="ChEBI" id="CHEBI:57692"/>
    </cofactor>
</comment>
<dbReference type="AlphaFoldDB" id="A0A918BLQ0"/>
<keyword evidence="7" id="KW-0812">Transmembrane</keyword>
<reference evidence="9" key="2">
    <citation type="submission" date="2020-09" db="EMBL/GenBank/DDBJ databases">
        <authorList>
            <person name="Sun Q."/>
            <person name="Ohkuma M."/>
        </authorList>
    </citation>
    <scope>NUCLEOTIDE SEQUENCE</scope>
    <source>
        <strain evidence="9">JCM 3131</strain>
    </source>
</reference>
<gene>
    <name evidence="9" type="primary">kmo</name>
    <name evidence="9" type="ORF">GCM10010145_48310</name>
</gene>
<keyword evidence="5" id="KW-0560">Oxidoreductase</keyword>
<dbReference type="GO" id="GO:0004502">
    <property type="term" value="F:kynurenine 3-monooxygenase activity"/>
    <property type="evidence" value="ECO:0007669"/>
    <property type="project" value="TreeGrafter"/>
</dbReference>
<dbReference type="EMBL" id="BMQK01000012">
    <property type="protein sequence ID" value="GGQ72941.1"/>
    <property type="molecule type" value="Genomic_DNA"/>
</dbReference>
<dbReference type="InterPro" id="IPR002938">
    <property type="entry name" value="FAD-bd"/>
</dbReference>
<evidence type="ECO:0000313" key="10">
    <source>
        <dbReference type="Proteomes" id="UP000620156"/>
    </source>
</evidence>
<evidence type="ECO:0000256" key="3">
    <source>
        <dbReference type="ARBA" id="ARBA00022827"/>
    </source>
</evidence>
<dbReference type="RefSeq" id="WP_189218959.1">
    <property type="nucleotide sequence ID" value="NZ_BMQK01000012.1"/>
</dbReference>
<keyword evidence="3" id="KW-0274">FAD</keyword>
<feature type="transmembrane region" description="Helical" evidence="7">
    <location>
        <begin position="12"/>
        <end position="34"/>
    </location>
</feature>
<name>A0A918BLQ0_9ACTN</name>
<keyword evidence="10" id="KW-1185">Reference proteome</keyword>
<sequence>MTGPSLSGARTAVVVGAGLAGTLMAIMLAGRGFAVRLHEQRADPRHEDTPGDDRSINLGMSARALYALGTVGLRDTVLALSVPMRGRLIHRERGGDRWQPYGVTPDEILYAVRRRDLNTALLARAAAHPGVRLFFRSRFVGLAKGPKPIVLRFAEGRDGTVRPVEADLVVGADGAFSAVRRAMQHGERADYSQQFLAWGHKELTIPASACVTPRLDLNALHVWPRPSGLVVAHPNRDGSLTATLFLAHEGEPSFSSLTTSSTVRQFFGSTFPEIEALVPELPAQFLSRPNGQLVTVRTRPWYHRDGIVLIGDAAHAVYPFYGQGMNAALEDCVVLDQCLSASPRDVGGAFAHFQWRRKRHTDVLADLSEQNFAEFRDGMRTVGRLLRWRADITLNRLFPERWVPLYTLVSHTTTPYADALLQARRQDRTMALAAAAAGAVAAGATWAALSRGPGTLSGCHRPSLHRRTR</sequence>
<accession>A0A918BLQ0</accession>
<dbReference type="GO" id="GO:0070189">
    <property type="term" value="P:kynurenine metabolic process"/>
    <property type="evidence" value="ECO:0007669"/>
    <property type="project" value="TreeGrafter"/>
</dbReference>
<dbReference type="Pfam" id="PF01494">
    <property type="entry name" value="FAD_binding_3"/>
    <property type="match status" value="1"/>
</dbReference>
<evidence type="ECO:0000256" key="1">
    <source>
        <dbReference type="ARBA" id="ARBA00001974"/>
    </source>
</evidence>
<evidence type="ECO:0000256" key="5">
    <source>
        <dbReference type="ARBA" id="ARBA00023002"/>
    </source>
</evidence>
<dbReference type="PRINTS" id="PR00420">
    <property type="entry name" value="RNGMNOXGNASE"/>
</dbReference>
<dbReference type="InterPro" id="IPR036188">
    <property type="entry name" value="FAD/NAD-bd_sf"/>
</dbReference>